<feature type="signal peptide" evidence="1">
    <location>
        <begin position="1"/>
        <end position="30"/>
    </location>
</feature>
<protein>
    <recommendedName>
        <fullName evidence="2">SHOCT domain-containing protein</fullName>
    </recommendedName>
</protein>
<evidence type="ECO:0000256" key="1">
    <source>
        <dbReference type="SAM" id="SignalP"/>
    </source>
</evidence>
<gene>
    <name evidence="3" type="ORF">GCM10022263_39010</name>
</gene>
<dbReference type="Proteomes" id="UP001500301">
    <property type="component" value="Unassembled WGS sequence"/>
</dbReference>
<dbReference type="EMBL" id="BAABBB010000023">
    <property type="protein sequence ID" value="GAA3548168.1"/>
    <property type="molecule type" value="Genomic_DNA"/>
</dbReference>
<name>A0ABP6WAY9_9ACTN</name>
<evidence type="ECO:0000259" key="2">
    <source>
        <dbReference type="Pfam" id="PF09851"/>
    </source>
</evidence>
<proteinExistence type="predicted"/>
<keyword evidence="1" id="KW-0732">Signal</keyword>
<evidence type="ECO:0000313" key="3">
    <source>
        <dbReference type="EMBL" id="GAA3548168.1"/>
    </source>
</evidence>
<keyword evidence="4" id="KW-1185">Reference proteome</keyword>
<feature type="chain" id="PRO_5046814908" description="SHOCT domain-containing protein" evidence="1">
    <location>
        <begin position="31"/>
        <end position="79"/>
    </location>
</feature>
<feature type="domain" description="SHOCT" evidence="2">
    <location>
        <begin position="44"/>
        <end position="71"/>
    </location>
</feature>
<comment type="caution">
    <text evidence="3">The sequence shown here is derived from an EMBL/GenBank/DDBJ whole genome shotgun (WGS) entry which is preliminary data.</text>
</comment>
<sequence>MVTGRIAARQRARAAQAAAAAPTAAPVAPAALGAPAPAGDPTTEALRQLAQLHEQGVLSYAEFTAAKQRLLGLPETPAS</sequence>
<reference evidence="4" key="1">
    <citation type="journal article" date="2019" name="Int. J. Syst. Evol. Microbiol.">
        <title>The Global Catalogue of Microorganisms (GCM) 10K type strain sequencing project: providing services to taxonomists for standard genome sequencing and annotation.</title>
        <authorList>
            <consortium name="The Broad Institute Genomics Platform"/>
            <consortium name="The Broad Institute Genome Sequencing Center for Infectious Disease"/>
            <person name="Wu L."/>
            <person name="Ma J."/>
        </authorList>
    </citation>
    <scope>NUCLEOTIDE SEQUENCE [LARGE SCALE GENOMIC DNA]</scope>
    <source>
        <strain evidence="4">JCM 17460</strain>
    </source>
</reference>
<organism evidence="3 4">
    <name type="scientific">Nocardioides daeguensis</name>
    <dbReference type="NCBI Taxonomy" id="908359"/>
    <lineage>
        <taxon>Bacteria</taxon>
        <taxon>Bacillati</taxon>
        <taxon>Actinomycetota</taxon>
        <taxon>Actinomycetes</taxon>
        <taxon>Propionibacteriales</taxon>
        <taxon>Nocardioidaceae</taxon>
        <taxon>Nocardioides</taxon>
    </lineage>
</organism>
<evidence type="ECO:0000313" key="4">
    <source>
        <dbReference type="Proteomes" id="UP001500301"/>
    </source>
</evidence>
<dbReference type="Pfam" id="PF09851">
    <property type="entry name" value="SHOCT"/>
    <property type="match status" value="1"/>
</dbReference>
<accession>A0ABP6WAY9</accession>
<dbReference type="InterPro" id="IPR018649">
    <property type="entry name" value="SHOCT"/>
</dbReference>